<dbReference type="Proteomes" id="UP000178417">
    <property type="component" value="Unassembled WGS sequence"/>
</dbReference>
<sequence length="421" mass="48683">MAEQINPIVPLTPTQEAIAGSAKAIFTAADREMIRNRVGDRVGDFDTTRNFVDIAKDMMDKALMIDRAETDIQESLPHENATTRITLEKRLIKHSPLLNPQDRPFISNEEIKPEDKFGKEDEESLHEYAVLYGQKLLGISINFEELIILENKIDPTTITSIQINAEQAIESLLLKFLKEEITNKFKDLKLASYIVLKANKPQILLDYYAEKITLKLSGLIGLLKDLEITEGALKRLYNRETVFLTNNVIKIKDMELKKKTEIQHMEDELKNKFVKELMADNLFERYKSSIEISFIKRKLLSLQTNLQRIESILYDAKRIAWLKSIVVLKELHLTRVLSETKKAFEALTHKINAYTGRTRELGLHISREGAKWIETKLEDMALQAAKYKIELLKSMQTLSYEANREKDIKWLSEIFENLKNT</sequence>
<comment type="caution">
    <text evidence="1">The sequence shown here is derived from an EMBL/GenBank/DDBJ whole genome shotgun (WGS) entry which is preliminary data.</text>
</comment>
<evidence type="ECO:0000313" key="1">
    <source>
        <dbReference type="EMBL" id="OGC24443.1"/>
    </source>
</evidence>
<proteinExistence type="predicted"/>
<gene>
    <name evidence="1" type="ORF">A2310_08560</name>
</gene>
<name>A0A1F4SXJ6_UNCSA</name>
<organism evidence="1 2">
    <name type="scientific">candidate division WOR-1 bacterium RIFOXYB2_FULL_37_13</name>
    <dbReference type="NCBI Taxonomy" id="1802579"/>
    <lineage>
        <taxon>Bacteria</taxon>
        <taxon>Bacillati</taxon>
        <taxon>Saganbacteria</taxon>
    </lineage>
</organism>
<reference evidence="1 2" key="1">
    <citation type="journal article" date="2016" name="Nat. Commun.">
        <title>Thousands of microbial genomes shed light on interconnected biogeochemical processes in an aquifer system.</title>
        <authorList>
            <person name="Anantharaman K."/>
            <person name="Brown C.T."/>
            <person name="Hug L.A."/>
            <person name="Sharon I."/>
            <person name="Castelle C.J."/>
            <person name="Probst A.J."/>
            <person name="Thomas B.C."/>
            <person name="Singh A."/>
            <person name="Wilkins M.J."/>
            <person name="Karaoz U."/>
            <person name="Brodie E.L."/>
            <person name="Williams K.H."/>
            <person name="Hubbard S.S."/>
            <person name="Banfield J.F."/>
        </authorList>
    </citation>
    <scope>NUCLEOTIDE SEQUENCE [LARGE SCALE GENOMIC DNA]</scope>
</reference>
<dbReference type="STRING" id="1802579.A2310_08560"/>
<evidence type="ECO:0000313" key="2">
    <source>
        <dbReference type="Proteomes" id="UP000178417"/>
    </source>
</evidence>
<dbReference type="AlphaFoldDB" id="A0A1F4SXJ6"/>
<accession>A0A1F4SXJ6</accession>
<protein>
    <submittedName>
        <fullName evidence="1">Uncharacterized protein</fullName>
    </submittedName>
</protein>
<dbReference type="EMBL" id="MEUB01000009">
    <property type="protein sequence ID" value="OGC24443.1"/>
    <property type="molecule type" value="Genomic_DNA"/>
</dbReference>